<comment type="function">
    <text evidence="6">Stores iron in a soluble, non-toxic, readily available form. Important for iron homeostasis. Has ferroxidase activity. Iron is taken up in the ferrous form and deposited as ferric hydroxides after oxidation.</text>
</comment>
<evidence type="ECO:0000256" key="10">
    <source>
        <dbReference type="SAM" id="SignalP"/>
    </source>
</evidence>
<dbReference type="Pfam" id="PF00210">
    <property type="entry name" value="Ferritin"/>
    <property type="match status" value="2"/>
</dbReference>
<evidence type="ECO:0000256" key="5">
    <source>
        <dbReference type="ARBA" id="ARBA00023004"/>
    </source>
</evidence>
<feature type="signal peptide" evidence="10">
    <location>
        <begin position="1"/>
        <end position="21"/>
    </location>
</feature>
<reference evidence="12 13" key="1">
    <citation type="submission" date="2018-04" db="EMBL/GenBank/DDBJ databases">
        <title>The genome of golden apple snail Pomacea canaliculata provides insight into stress tolerance and invasive adaptation.</title>
        <authorList>
            <person name="Liu C."/>
            <person name="Liu B."/>
            <person name="Ren Y."/>
            <person name="Zhang Y."/>
            <person name="Wang H."/>
            <person name="Li S."/>
            <person name="Jiang F."/>
            <person name="Yin L."/>
            <person name="Zhang G."/>
            <person name="Qian W."/>
            <person name="Fan W."/>
        </authorList>
    </citation>
    <scope>NUCLEOTIDE SEQUENCE [LARGE SCALE GENOMIC DNA]</scope>
    <source>
        <strain evidence="12">SZHN2017</strain>
        <tissue evidence="12">Muscle</tissue>
    </source>
</reference>
<evidence type="ECO:0000256" key="3">
    <source>
        <dbReference type="ARBA" id="ARBA00022723"/>
    </source>
</evidence>
<evidence type="ECO:0000259" key="11">
    <source>
        <dbReference type="PROSITE" id="PS50905"/>
    </source>
</evidence>
<dbReference type="EMBL" id="PZQS01000005">
    <property type="protein sequence ID" value="PVD29605.1"/>
    <property type="molecule type" value="Genomic_DNA"/>
</dbReference>
<dbReference type="STRING" id="400727.A0A2T7P849"/>
<protein>
    <recommendedName>
        <fullName evidence="9">Ferritin</fullName>
        <ecNumber evidence="9">1.16.3.1</ecNumber>
    </recommendedName>
</protein>
<evidence type="ECO:0000256" key="2">
    <source>
        <dbReference type="ARBA" id="ARBA00022434"/>
    </source>
</evidence>
<evidence type="ECO:0000256" key="7">
    <source>
        <dbReference type="ARBA" id="ARBA00047990"/>
    </source>
</evidence>
<comment type="catalytic activity">
    <reaction evidence="7 9">
        <text>4 Fe(2+) + O2 + 4 H(+) = 4 Fe(3+) + 2 H2O</text>
        <dbReference type="Rhea" id="RHEA:11148"/>
        <dbReference type="ChEBI" id="CHEBI:15377"/>
        <dbReference type="ChEBI" id="CHEBI:15378"/>
        <dbReference type="ChEBI" id="CHEBI:15379"/>
        <dbReference type="ChEBI" id="CHEBI:29033"/>
        <dbReference type="ChEBI" id="CHEBI:29034"/>
        <dbReference type="EC" id="1.16.3.1"/>
    </reaction>
</comment>
<dbReference type="InterPro" id="IPR001519">
    <property type="entry name" value="Ferritin"/>
</dbReference>
<organism evidence="12 13">
    <name type="scientific">Pomacea canaliculata</name>
    <name type="common">Golden apple snail</name>
    <dbReference type="NCBI Taxonomy" id="400727"/>
    <lineage>
        <taxon>Eukaryota</taxon>
        <taxon>Metazoa</taxon>
        <taxon>Spiralia</taxon>
        <taxon>Lophotrochozoa</taxon>
        <taxon>Mollusca</taxon>
        <taxon>Gastropoda</taxon>
        <taxon>Caenogastropoda</taxon>
        <taxon>Architaenioglossa</taxon>
        <taxon>Ampullarioidea</taxon>
        <taxon>Ampullariidae</taxon>
        <taxon>Pomacea</taxon>
    </lineage>
</organism>
<keyword evidence="3 8" id="KW-0479">Metal-binding</keyword>
<dbReference type="PROSITE" id="PS50905">
    <property type="entry name" value="FERRITIN_LIKE"/>
    <property type="match status" value="1"/>
</dbReference>
<dbReference type="GO" id="GO:0008199">
    <property type="term" value="F:ferric iron binding"/>
    <property type="evidence" value="ECO:0007669"/>
    <property type="project" value="InterPro"/>
</dbReference>
<proteinExistence type="inferred from homology"/>
<dbReference type="AlphaFoldDB" id="A0A2T7P849"/>
<dbReference type="EC" id="1.16.3.1" evidence="9"/>
<dbReference type="PANTHER" id="PTHR11431:SF75">
    <property type="entry name" value="FERRITIN"/>
    <property type="match status" value="1"/>
</dbReference>
<keyword evidence="4 9" id="KW-0560">Oxidoreductase</keyword>
<evidence type="ECO:0000313" key="13">
    <source>
        <dbReference type="Proteomes" id="UP000245119"/>
    </source>
</evidence>
<dbReference type="InterPro" id="IPR009078">
    <property type="entry name" value="Ferritin-like_SF"/>
</dbReference>
<dbReference type="GO" id="GO:0006879">
    <property type="term" value="P:intracellular iron ion homeostasis"/>
    <property type="evidence" value="ECO:0007669"/>
    <property type="project" value="UniProtKB-KW"/>
</dbReference>
<keyword evidence="5 8" id="KW-0408">Iron</keyword>
<feature type="domain" description="Ferritin-like diiron" evidence="11">
    <location>
        <begin position="30"/>
        <end position="226"/>
    </location>
</feature>
<evidence type="ECO:0000256" key="1">
    <source>
        <dbReference type="ARBA" id="ARBA00007513"/>
    </source>
</evidence>
<feature type="binding site" evidence="8">
    <location>
        <position position="208"/>
    </location>
    <ligand>
        <name>Fe cation</name>
        <dbReference type="ChEBI" id="CHEBI:24875"/>
        <label>1</label>
    </ligand>
</feature>
<dbReference type="SUPFAM" id="SSF47240">
    <property type="entry name" value="Ferritin-like"/>
    <property type="match status" value="1"/>
</dbReference>
<comment type="function">
    <text evidence="9">Stores iron in a soluble, non-toxic, readily available form. Important for iron homeostasis. Iron is taken up in the ferrous form and deposited as ferric hydroxides after oxidation.</text>
</comment>
<comment type="caution">
    <text evidence="12">The sequence shown here is derived from an EMBL/GenBank/DDBJ whole genome shotgun (WGS) entry which is preliminary data.</text>
</comment>
<feature type="binding site" evidence="8">
    <location>
        <position position="174"/>
    </location>
    <ligand>
        <name>Fe cation</name>
        <dbReference type="ChEBI" id="CHEBI:24875"/>
        <label>1</label>
    </ligand>
</feature>
<dbReference type="GO" id="GO:0006826">
    <property type="term" value="P:iron ion transport"/>
    <property type="evidence" value="ECO:0007669"/>
    <property type="project" value="InterPro"/>
</dbReference>
<evidence type="ECO:0000256" key="4">
    <source>
        <dbReference type="ARBA" id="ARBA00023002"/>
    </source>
</evidence>
<keyword evidence="10" id="KW-0732">Signal</keyword>
<dbReference type="InterPro" id="IPR008331">
    <property type="entry name" value="Ferritin_DPS_dom"/>
</dbReference>
<evidence type="ECO:0000256" key="6">
    <source>
        <dbReference type="ARBA" id="ARBA00025111"/>
    </source>
</evidence>
<evidence type="ECO:0000256" key="8">
    <source>
        <dbReference type="PIRSR" id="PIRSR601519-1"/>
    </source>
</evidence>
<feature type="chain" id="PRO_5015618388" description="Ferritin" evidence="10">
    <location>
        <begin position="22"/>
        <end position="243"/>
    </location>
</feature>
<evidence type="ECO:0000313" key="12">
    <source>
        <dbReference type="EMBL" id="PVD29605.1"/>
    </source>
</evidence>
<name>A0A2T7P849_POMCA</name>
<dbReference type="PANTHER" id="PTHR11431">
    <property type="entry name" value="FERRITIN"/>
    <property type="match status" value="1"/>
</dbReference>
<dbReference type="Proteomes" id="UP000245119">
    <property type="component" value="Linkage Group LG5"/>
</dbReference>
<keyword evidence="13" id="KW-1185">Reference proteome</keyword>
<dbReference type="InterPro" id="IPR012347">
    <property type="entry name" value="Ferritin-like"/>
</dbReference>
<dbReference type="OrthoDB" id="186462at2759"/>
<dbReference type="Gene3D" id="1.20.1260.10">
    <property type="match status" value="2"/>
</dbReference>
<dbReference type="GO" id="GO:0004322">
    <property type="term" value="F:ferroxidase activity"/>
    <property type="evidence" value="ECO:0007669"/>
    <property type="project" value="UniProtKB-EC"/>
</dbReference>
<dbReference type="GO" id="GO:0008198">
    <property type="term" value="F:ferrous iron binding"/>
    <property type="evidence" value="ECO:0007669"/>
    <property type="project" value="TreeGrafter"/>
</dbReference>
<evidence type="ECO:0000256" key="9">
    <source>
        <dbReference type="RuleBase" id="RU361145"/>
    </source>
</evidence>
<comment type="similarity">
    <text evidence="1 9">Belongs to the ferritin family.</text>
</comment>
<accession>A0A2T7P849</accession>
<dbReference type="GO" id="GO:0005737">
    <property type="term" value="C:cytoplasm"/>
    <property type="evidence" value="ECO:0007669"/>
    <property type="project" value="TreeGrafter"/>
</dbReference>
<gene>
    <name evidence="12" type="ORF">C0Q70_08860</name>
</gene>
<sequence>MAFRRLASFYVFIIPVTLVVGKGFVEEVRQNFEEKTNSDLVIQVAAFQRASLAYMAYASYFHRGDVHLPGFRKFFLAASEDALKSSRILIEYVNDRGGHLQFPIINMNEACKMMKVSSDLADLFPPNYTPRICRFAEKRDQSSFLKDKKKEKDRSGPEDWQSGLLALKDALLMERELNRLLLNLRSEAKNRNDYHLQEKVEQEFLGKQTEHIKKLADVIRRLELYEEADYPLGEYVTDLHLDS</sequence>
<keyword evidence="2 9" id="KW-0409">Iron storage</keyword>
<dbReference type="InterPro" id="IPR009040">
    <property type="entry name" value="Ferritin-like_diiron"/>
</dbReference>